<dbReference type="Proteomes" id="UP000239366">
    <property type="component" value="Unassembled WGS sequence"/>
</dbReference>
<organism evidence="2 3">
    <name type="scientific">Aureicoccus marinus</name>
    <dbReference type="NCBI Taxonomy" id="754435"/>
    <lineage>
        <taxon>Bacteria</taxon>
        <taxon>Pseudomonadati</taxon>
        <taxon>Bacteroidota</taxon>
        <taxon>Flavobacteriia</taxon>
        <taxon>Flavobacteriales</taxon>
        <taxon>Flavobacteriaceae</taxon>
        <taxon>Aureicoccus</taxon>
    </lineage>
</organism>
<gene>
    <name evidence="2" type="ORF">BST99_05805</name>
</gene>
<evidence type="ECO:0008006" key="4">
    <source>
        <dbReference type="Google" id="ProtNLM"/>
    </source>
</evidence>
<feature type="chain" id="PRO_5015580338" description="YD repeat-containing protein" evidence="1">
    <location>
        <begin position="21"/>
        <end position="1242"/>
    </location>
</feature>
<feature type="signal peptide" evidence="1">
    <location>
        <begin position="1"/>
        <end position="20"/>
    </location>
</feature>
<dbReference type="Gene3D" id="2.180.10.10">
    <property type="entry name" value="RHS repeat-associated core"/>
    <property type="match status" value="1"/>
</dbReference>
<sequence length="1242" mass="140369">MLRKSFLAIIAGLTISICTAQSGNTPEDIGPSSYEVSLIPESPQVASLGTYGGYPVNQYNGTANISIPIHSIDLDGLMIPFTLSYNTGGIRVNQDATWVGLGWNLSEGIVITREINGYDDLRNGDYSADADNIGWIHTEDYLTPNANNGYSFSLSGSTLLYLDTEFTINQPHDFEPDLFTVSTPNGSCKFYLPKRQGNENMLVAKTVDSNNFKVKFFISQFEDQEDYSFEVIDPKGFKYIFNYKEKSTGYSSWDAPPGTIFEAAALDGIPYWSTNQTRDLITAWKPETIISPYDNTLNFEYTPGHHFSYPSFSETFSFNINAQANTATAYNEELTVINPTSLSASLNAFHNLYLSKVTGDFGSLEFNLGSERLDLFSKTAFRNLSNLSAWNPSISPNTKNAKRLESVILKDFQGNQVKQVDMTYSYFNSNKINDTNKENYLRLKLDEVQIFDQKYSFNYINQNSLPTKDSKATDLWGFYNGVNSNTHRIPSSNRFYYIFSSNIAGGTREYEKFYKINGANRKSDSIYSKYGLLERVTYPTGGSTEYHYEGNEVTLQRVGYQPTYYSDTGEFRTPGIRSSEEYNFAYQHLKLQEDPSYTLYDYNDCQVGNYSVGINSNIDITDTNFCNNQSFNVKVTYQISCVTGCNQGINPVGPAVWVENVNTGQVYPLINYDNQFDVNTLSVSDEQEMSLPVGTYVLRTQSWSNSSPLVVANATASMQYWKDESPTSDHFDTFQVGGLRVKKTVNKDTDGSFISAKTYDYTTTGESGTITSSGKLMDDLVFTSKGSGSMWEYTPENYGSDGNNKAQIHSENRIRTANSASGSHIGYSVVTEKSVDSNGNDNGWITTTFKNHPNKRLTRNILCTPQFVGASGSSTCQEDYSCISTSSGCSGFSGFLFQELYYGEVYLLGTSPVTYDYINGSMEMQTVHHKDGTLLQKTMNEYIPYSLNVNLVQSFPIMNFFDKKFPIGHPYQVMDLDAYEQSTFMKLSHTTIENFFDQGSMVSESKYYYESPNYFLKRMEMEDSEGNLRTTIAEYPQDLTSESLMNTLVTNNRLAEQVRSEIYIGTEANPMQTKLSEQYTVFGNGVDYGYHIIPKEIWTKKADYDAELRQIYELYDVKGNILQYKKPGGSSTSFIWGYNDQFPIAKIENASYEDIRIALNKSNISEVINLTELEMDDINELRNSLPQAMITTYEYLPFIGITKTTDARGYTTHYEYDGNNRLQFVRDNDGFLLSENQYNYKD</sequence>
<reference evidence="3" key="1">
    <citation type="submission" date="2016-11" db="EMBL/GenBank/DDBJ databases">
        <title>Trade-off between light-utilization and light-protection in marine flavobacteria.</title>
        <authorList>
            <person name="Kumagai Y."/>
            <person name="Yoshizawa S."/>
            <person name="Kogure K."/>
        </authorList>
    </citation>
    <scope>NUCLEOTIDE SEQUENCE [LARGE SCALE GENOMIC DNA]</scope>
    <source>
        <strain evidence="3">SG-18</strain>
    </source>
</reference>
<accession>A0A2S7T730</accession>
<keyword evidence="1" id="KW-0732">Signal</keyword>
<proteinExistence type="predicted"/>
<evidence type="ECO:0000313" key="2">
    <source>
        <dbReference type="EMBL" id="PQJ15315.1"/>
    </source>
</evidence>
<dbReference type="EMBL" id="MQVX01000001">
    <property type="protein sequence ID" value="PQJ15315.1"/>
    <property type="molecule type" value="Genomic_DNA"/>
</dbReference>
<evidence type="ECO:0000313" key="3">
    <source>
        <dbReference type="Proteomes" id="UP000239366"/>
    </source>
</evidence>
<comment type="caution">
    <text evidence="2">The sequence shown here is derived from an EMBL/GenBank/DDBJ whole genome shotgun (WGS) entry which is preliminary data.</text>
</comment>
<evidence type="ECO:0000256" key="1">
    <source>
        <dbReference type="SAM" id="SignalP"/>
    </source>
</evidence>
<dbReference type="RefSeq" id="WP_105000965.1">
    <property type="nucleotide sequence ID" value="NZ_MQVX01000001.1"/>
</dbReference>
<dbReference type="OrthoDB" id="9814627at2"/>
<protein>
    <recommendedName>
        <fullName evidence="4">YD repeat-containing protein</fullName>
    </recommendedName>
</protein>
<dbReference type="AlphaFoldDB" id="A0A2S7T730"/>
<name>A0A2S7T730_9FLAO</name>
<keyword evidence="3" id="KW-1185">Reference proteome</keyword>